<protein>
    <submittedName>
        <fullName evidence="2">Pregnancy zone protein-like 3</fullName>
    </submittedName>
</protein>
<dbReference type="InterPro" id="IPR050473">
    <property type="entry name" value="A2M/Complement_sys"/>
</dbReference>
<dbReference type="EMBL" id="JAHLQT010039966">
    <property type="protein sequence ID" value="KAG7156137.1"/>
    <property type="molecule type" value="Genomic_DNA"/>
</dbReference>
<dbReference type="Pfam" id="PF07703">
    <property type="entry name" value="A2M_BRD"/>
    <property type="match status" value="1"/>
</dbReference>
<gene>
    <name evidence="2" type="primary">Pzp-L3</name>
    <name evidence="2" type="ORF">Hamer_G022603</name>
</gene>
<organism evidence="2 3">
    <name type="scientific">Homarus americanus</name>
    <name type="common">American lobster</name>
    <dbReference type="NCBI Taxonomy" id="6706"/>
    <lineage>
        <taxon>Eukaryota</taxon>
        <taxon>Metazoa</taxon>
        <taxon>Ecdysozoa</taxon>
        <taxon>Arthropoda</taxon>
        <taxon>Crustacea</taxon>
        <taxon>Multicrustacea</taxon>
        <taxon>Malacostraca</taxon>
        <taxon>Eumalacostraca</taxon>
        <taxon>Eucarida</taxon>
        <taxon>Decapoda</taxon>
        <taxon>Pleocyemata</taxon>
        <taxon>Astacidea</taxon>
        <taxon>Nephropoidea</taxon>
        <taxon>Nephropidae</taxon>
        <taxon>Homarus</taxon>
    </lineage>
</organism>
<dbReference type="PANTHER" id="PTHR11412:SF171">
    <property type="entry name" value="PREGNANCY ZONE PROTEIN-LIKE PROTEIN"/>
    <property type="match status" value="1"/>
</dbReference>
<sequence>MNAPRDDIHFRRYFSPTNSSLTIRAPDGKLMCSPEAIQEHVLYVAYSRVNTTRSDITIQVANERPLTDPHLLAPLPPLPPHYQRGEFKLSIFLPPTASPIVKVLVWCIREDGEVVSDTRELEVEKCLVNRVNLTLTADVARPGAVAMVDLVSPPYSLCSLGVVDRSVELLAPQRNTLTVDKVFEVVRPYTITDTLNHEELDDLY</sequence>
<keyword evidence="3" id="KW-1185">Reference proteome</keyword>
<evidence type="ECO:0000313" key="3">
    <source>
        <dbReference type="Proteomes" id="UP000747542"/>
    </source>
</evidence>
<evidence type="ECO:0000259" key="1">
    <source>
        <dbReference type="SMART" id="SM01359"/>
    </source>
</evidence>
<evidence type="ECO:0000313" key="2">
    <source>
        <dbReference type="EMBL" id="KAG7156137.1"/>
    </source>
</evidence>
<proteinExistence type="predicted"/>
<dbReference type="PANTHER" id="PTHR11412">
    <property type="entry name" value="MACROGLOBULIN / COMPLEMENT"/>
    <property type="match status" value="1"/>
</dbReference>
<dbReference type="SMART" id="SM01359">
    <property type="entry name" value="A2M_N_2"/>
    <property type="match status" value="1"/>
</dbReference>
<dbReference type="InterPro" id="IPR011625">
    <property type="entry name" value="A2M_N_BRD"/>
</dbReference>
<dbReference type="AlphaFoldDB" id="A0A8J5JCY4"/>
<dbReference type="Proteomes" id="UP000747542">
    <property type="component" value="Unassembled WGS sequence"/>
</dbReference>
<comment type="caution">
    <text evidence="2">The sequence shown here is derived from an EMBL/GenBank/DDBJ whole genome shotgun (WGS) entry which is preliminary data.</text>
</comment>
<accession>A0A8J5JCY4</accession>
<reference evidence="2" key="1">
    <citation type="journal article" date="2021" name="Sci. Adv.">
        <title>The American lobster genome reveals insights on longevity, neural, and immune adaptations.</title>
        <authorList>
            <person name="Polinski J.M."/>
            <person name="Zimin A.V."/>
            <person name="Clark K.F."/>
            <person name="Kohn A.B."/>
            <person name="Sadowski N."/>
            <person name="Timp W."/>
            <person name="Ptitsyn A."/>
            <person name="Khanna P."/>
            <person name="Romanova D.Y."/>
            <person name="Williams P."/>
            <person name="Greenwood S.J."/>
            <person name="Moroz L.L."/>
            <person name="Walt D.R."/>
            <person name="Bodnar A.G."/>
        </authorList>
    </citation>
    <scope>NUCLEOTIDE SEQUENCE</scope>
    <source>
        <strain evidence="2">GMGI-L3</strain>
    </source>
</reference>
<name>A0A8J5JCY4_HOMAM</name>
<feature type="domain" description="Alpha-2-macroglobulin bait region" evidence="1">
    <location>
        <begin position="30"/>
        <end position="170"/>
    </location>
</feature>